<evidence type="ECO:0000256" key="1">
    <source>
        <dbReference type="SAM" id="SignalP"/>
    </source>
</evidence>
<accession>A0A835B2P3</accession>
<evidence type="ECO:0000313" key="3">
    <source>
        <dbReference type="Proteomes" id="UP000636709"/>
    </source>
</evidence>
<proteinExistence type="predicted"/>
<feature type="signal peptide" evidence="1">
    <location>
        <begin position="1"/>
        <end position="16"/>
    </location>
</feature>
<dbReference type="AlphaFoldDB" id="A0A835B2P3"/>
<dbReference type="EMBL" id="JACEFO010002082">
    <property type="protein sequence ID" value="KAF8685941.1"/>
    <property type="molecule type" value="Genomic_DNA"/>
</dbReference>
<gene>
    <name evidence="2" type="ORF">HU200_043865</name>
</gene>
<protein>
    <submittedName>
        <fullName evidence="2">Uncharacterized protein</fullName>
    </submittedName>
</protein>
<sequence>MLIGTWGWLLYLSTEPVSVLHGHDDKAKACFSTFAVAAQELSPCQAGELVLLNPSLDV</sequence>
<organism evidence="2 3">
    <name type="scientific">Digitaria exilis</name>
    <dbReference type="NCBI Taxonomy" id="1010633"/>
    <lineage>
        <taxon>Eukaryota</taxon>
        <taxon>Viridiplantae</taxon>
        <taxon>Streptophyta</taxon>
        <taxon>Embryophyta</taxon>
        <taxon>Tracheophyta</taxon>
        <taxon>Spermatophyta</taxon>
        <taxon>Magnoliopsida</taxon>
        <taxon>Liliopsida</taxon>
        <taxon>Poales</taxon>
        <taxon>Poaceae</taxon>
        <taxon>PACMAD clade</taxon>
        <taxon>Panicoideae</taxon>
        <taxon>Panicodae</taxon>
        <taxon>Paniceae</taxon>
        <taxon>Anthephorinae</taxon>
        <taxon>Digitaria</taxon>
    </lineage>
</organism>
<feature type="chain" id="PRO_5032928080" evidence="1">
    <location>
        <begin position="17"/>
        <end position="58"/>
    </location>
</feature>
<keyword evidence="3" id="KW-1185">Reference proteome</keyword>
<dbReference type="OrthoDB" id="662383at2759"/>
<comment type="caution">
    <text evidence="2">The sequence shown here is derived from an EMBL/GenBank/DDBJ whole genome shotgun (WGS) entry which is preliminary data.</text>
</comment>
<keyword evidence="1" id="KW-0732">Signal</keyword>
<evidence type="ECO:0000313" key="2">
    <source>
        <dbReference type="EMBL" id="KAF8685941.1"/>
    </source>
</evidence>
<dbReference type="Proteomes" id="UP000636709">
    <property type="component" value="Unassembled WGS sequence"/>
</dbReference>
<reference evidence="2" key="1">
    <citation type="submission" date="2020-07" db="EMBL/GenBank/DDBJ databases">
        <title>Genome sequence and genetic diversity analysis of an under-domesticated orphan crop, white fonio (Digitaria exilis).</title>
        <authorList>
            <person name="Bennetzen J.L."/>
            <person name="Chen S."/>
            <person name="Ma X."/>
            <person name="Wang X."/>
            <person name="Yssel A.E.J."/>
            <person name="Chaluvadi S.R."/>
            <person name="Johnson M."/>
            <person name="Gangashetty P."/>
            <person name="Hamidou F."/>
            <person name="Sanogo M.D."/>
            <person name="Zwaenepoel A."/>
            <person name="Wallace J."/>
            <person name="Van De Peer Y."/>
            <person name="Van Deynze A."/>
        </authorList>
    </citation>
    <scope>NUCLEOTIDE SEQUENCE</scope>
    <source>
        <tissue evidence="2">Leaves</tissue>
    </source>
</reference>
<name>A0A835B2P3_9POAL</name>